<proteinExistence type="predicted"/>
<accession>A0ABN4TUP3</accession>
<dbReference type="Proteomes" id="UP000177515">
    <property type="component" value="Chromosome 2"/>
</dbReference>
<evidence type="ECO:0000313" key="1">
    <source>
        <dbReference type="EMBL" id="AOZ10987.1"/>
    </source>
</evidence>
<evidence type="ECO:0008006" key="3">
    <source>
        <dbReference type="Google" id="ProtNLM"/>
    </source>
</evidence>
<dbReference type="RefSeq" id="WP_071073481.1">
    <property type="nucleotide sequence ID" value="NZ_CP017755.1"/>
</dbReference>
<dbReference type="EMBL" id="CP017755">
    <property type="protein sequence ID" value="AOZ10987.1"/>
    <property type="molecule type" value="Genomic_DNA"/>
</dbReference>
<reference evidence="1 2" key="1">
    <citation type="submission" date="2016-10" db="EMBL/GenBank/DDBJ databases">
        <title>Complete genome sequences of three Cupriavidus strains isolated from various Malaysian environments.</title>
        <authorList>
            <person name="Abdullah A.A.-A."/>
            <person name="Shafie N.A.H."/>
            <person name="Lau N.S."/>
        </authorList>
    </citation>
    <scope>NUCLEOTIDE SEQUENCE [LARGE SCALE GENOMIC DNA]</scope>
    <source>
        <strain evidence="1 2">USMAA1020</strain>
    </source>
</reference>
<keyword evidence="2" id="KW-1185">Reference proteome</keyword>
<gene>
    <name evidence="1" type="ORF">BKK80_31860</name>
</gene>
<dbReference type="Pfam" id="PF08889">
    <property type="entry name" value="WbqC"/>
    <property type="match status" value="1"/>
</dbReference>
<protein>
    <recommendedName>
        <fullName evidence="3">WbqC family protein</fullName>
    </recommendedName>
</protein>
<organism evidence="1 2">
    <name type="scientific">Cupriavidus malaysiensis</name>
    <dbReference type="NCBI Taxonomy" id="367825"/>
    <lineage>
        <taxon>Bacteria</taxon>
        <taxon>Pseudomonadati</taxon>
        <taxon>Pseudomonadota</taxon>
        <taxon>Betaproteobacteria</taxon>
        <taxon>Burkholderiales</taxon>
        <taxon>Burkholderiaceae</taxon>
        <taxon>Cupriavidus</taxon>
    </lineage>
</organism>
<evidence type="ECO:0000313" key="2">
    <source>
        <dbReference type="Proteomes" id="UP000177515"/>
    </source>
</evidence>
<name>A0ABN4TUP3_9BURK</name>
<dbReference type="InterPro" id="IPR014985">
    <property type="entry name" value="WbqC"/>
</dbReference>
<sequence length="271" mass="29577">MTDRTSAVVAAPAAARAHCVVVSQPMYFPWVGMLEQIRLADTFVFYDDVQFARRSFTKRVQLKTAQGVRWMSVPLRAPGFDDRIDEVEVDDSEGWREQHRAQLAQSCRGAPHLQDALALLDGVLGLPTTSLCELARASMVALADYFGLAAGTAFRDSSRLGVPGAKTVRLLDICRHVGAARYVTGHGASRYLEHARFDEAGIAVEYMDYQLRPYAQGHGAFTPYVSALDLVANCGREGARHIVSGTIGWREMLARQAAAAPAPAPARAEED</sequence>